<evidence type="ECO:0000256" key="1">
    <source>
        <dbReference type="SAM" id="Phobius"/>
    </source>
</evidence>
<gene>
    <name evidence="2" type="ORF">SAMN04244570_0221</name>
</gene>
<feature type="transmembrane region" description="Helical" evidence="1">
    <location>
        <begin position="147"/>
        <end position="168"/>
    </location>
</feature>
<evidence type="ECO:0000313" key="3">
    <source>
        <dbReference type="Proteomes" id="UP000190042"/>
    </source>
</evidence>
<feature type="transmembrane region" description="Helical" evidence="1">
    <location>
        <begin position="75"/>
        <end position="93"/>
    </location>
</feature>
<dbReference type="PANTHER" id="PTHR40078">
    <property type="entry name" value="INTEGRAL MEMBRANE PROTEIN-RELATED"/>
    <property type="match status" value="1"/>
</dbReference>
<keyword evidence="1" id="KW-1133">Transmembrane helix</keyword>
<organism evidence="2 3">
    <name type="scientific">Sporosarcina newyorkensis</name>
    <dbReference type="NCBI Taxonomy" id="759851"/>
    <lineage>
        <taxon>Bacteria</taxon>
        <taxon>Bacillati</taxon>
        <taxon>Bacillota</taxon>
        <taxon>Bacilli</taxon>
        <taxon>Bacillales</taxon>
        <taxon>Caryophanaceae</taxon>
        <taxon>Sporosarcina</taxon>
    </lineage>
</organism>
<reference evidence="3" key="1">
    <citation type="submission" date="2017-02" db="EMBL/GenBank/DDBJ databases">
        <authorList>
            <person name="Varghese N."/>
            <person name="Submissions S."/>
        </authorList>
    </citation>
    <scope>NUCLEOTIDE SEQUENCE [LARGE SCALE GENOMIC DNA]</scope>
    <source>
        <strain evidence="3">DSM 23966</strain>
    </source>
</reference>
<protein>
    <submittedName>
        <fullName evidence="2">Uncharacterized membrane protein YczE</fullName>
    </submittedName>
</protein>
<dbReference type="AlphaFoldDB" id="A0A1T4YY39"/>
<feature type="transmembrane region" description="Helical" evidence="1">
    <location>
        <begin position="105"/>
        <end position="126"/>
    </location>
</feature>
<dbReference type="Proteomes" id="UP000190042">
    <property type="component" value="Unassembled WGS sequence"/>
</dbReference>
<dbReference type="Pfam" id="PF19700">
    <property type="entry name" value="DUF6198"/>
    <property type="match status" value="1"/>
</dbReference>
<feature type="transmembrane region" description="Helical" evidence="1">
    <location>
        <begin position="174"/>
        <end position="194"/>
    </location>
</feature>
<keyword evidence="1" id="KW-0812">Transmembrane</keyword>
<dbReference type="RefSeq" id="WP_139366043.1">
    <property type="nucleotide sequence ID" value="NZ_FUYJ01000011.1"/>
</dbReference>
<proteinExistence type="predicted"/>
<keyword evidence="3" id="KW-1185">Reference proteome</keyword>
<accession>A0A1T4YY39</accession>
<evidence type="ECO:0000313" key="2">
    <source>
        <dbReference type="EMBL" id="SKB06709.1"/>
    </source>
</evidence>
<dbReference type="EMBL" id="FUYJ01000011">
    <property type="protein sequence ID" value="SKB06709.1"/>
    <property type="molecule type" value="Genomic_DNA"/>
</dbReference>
<dbReference type="InterPro" id="IPR038750">
    <property type="entry name" value="YczE/YyaS-like"/>
</dbReference>
<feature type="transmembrane region" description="Helical" evidence="1">
    <location>
        <begin position="12"/>
        <end position="30"/>
    </location>
</feature>
<dbReference type="PANTHER" id="PTHR40078:SF1">
    <property type="entry name" value="INTEGRAL MEMBRANE PROTEIN"/>
    <property type="match status" value="1"/>
</dbReference>
<sequence length="205" mass="22276">MRLLQAGFHYYLAGLIVLTLGITLTIQSALGASPFDALLVGLYRTFGLTIGSWEIVVGAAMVFCNAIAEKKRPEYYALISAFITGLGIDAWLFLLRDWIAPGTWIGQWICTGAGIVLIGLGIAIYLQSQFAPNPMDRSMLILSKLTGLSVTYTRAMISFILVIIALLFDGAIGLGTLVNALFTGVFISFFSPYIKALTNRPELLK</sequence>
<feature type="transmembrane region" description="Helical" evidence="1">
    <location>
        <begin position="50"/>
        <end position="68"/>
    </location>
</feature>
<keyword evidence="1" id="KW-0472">Membrane</keyword>
<name>A0A1T4YY39_9BACL</name>